<name>A0A7V4AN25_9DEIN</name>
<gene>
    <name evidence="1" type="ORF">ENT80_06550</name>
</gene>
<evidence type="ECO:0000313" key="1">
    <source>
        <dbReference type="EMBL" id="HGN85812.1"/>
    </source>
</evidence>
<accession>A0A7V4AN25</accession>
<sequence>MRERYDLWEGLTVEVLGYATFQAAAERGSMKGMQATLPPKVLEAARRVEALLEEAQARGVVRAYRIYPSEDGLHGQATYREGVPEEALDRLEEAFLDLEDDLDLGVAVLLVPEVHHGHSLYLDAQP</sequence>
<protein>
    <submittedName>
        <fullName evidence="1">Uncharacterized protein</fullName>
    </submittedName>
</protein>
<organism evidence="1">
    <name type="scientific">Thermus tengchongensis</name>
    <dbReference type="NCBI Taxonomy" id="1214928"/>
    <lineage>
        <taxon>Bacteria</taxon>
        <taxon>Thermotogati</taxon>
        <taxon>Deinococcota</taxon>
        <taxon>Deinococci</taxon>
        <taxon>Thermales</taxon>
        <taxon>Thermaceae</taxon>
        <taxon>Thermus</taxon>
    </lineage>
</organism>
<dbReference type="AlphaFoldDB" id="A0A7V4AN25"/>
<reference evidence="1" key="1">
    <citation type="journal article" date="2020" name="mSystems">
        <title>Genome- and Community-Level Interaction Insights into Carbon Utilization and Element Cycling Functions of Hydrothermarchaeota in Hydrothermal Sediment.</title>
        <authorList>
            <person name="Zhou Z."/>
            <person name="Liu Y."/>
            <person name="Xu W."/>
            <person name="Pan J."/>
            <person name="Luo Z.H."/>
            <person name="Li M."/>
        </authorList>
    </citation>
    <scope>NUCLEOTIDE SEQUENCE [LARGE SCALE GENOMIC DNA]</scope>
    <source>
        <strain evidence="1">SpSt-611</strain>
    </source>
</reference>
<proteinExistence type="predicted"/>
<dbReference type="EMBL" id="DTAB01000372">
    <property type="protein sequence ID" value="HGN85812.1"/>
    <property type="molecule type" value="Genomic_DNA"/>
</dbReference>
<comment type="caution">
    <text evidence="1">The sequence shown here is derived from an EMBL/GenBank/DDBJ whole genome shotgun (WGS) entry which is preliminary data.</text>
</comment>